<evidence type="ECO:0000313" key="8">
    <source>
        <dbReference type="EMBL" id="RNL57701.1"/>
    </source>
</evidence>
<reference evidence="8 9" key="1">
    <citation type="submission" date="2018-10" db="EMBL/GenBank/DDBJ databases">
        <title>Draft genome sequence of Zhongshania sp. DSW25-10.</title>
        <authorList>
            <person name="Oh J."/>
        </authorList>
    </citation>
    <scope>NUCLEOTIDE SEQUENCE [LARGE SCALE GENOMIC DNA]</scope>
    <source>
        <strain evidence="8 9">DSW25-10</strain>
    </source>
</reference>
<keyword evidence="4" id="KW-0411">Iron-sulfur</keyword>
<evidence type="ECO:0000259" key="7">
    <source>
        <dbReference type="PROSITE" id="PS51296"/>
    </source>
</evidence>
<dbReference type="PANTHER" id="PTHR21496">
    <property type="entry name" value="FERREDOXIN-RELATED"/>
    <property type="match status" value="1"/>
</dbReference>
<evidence type="ECO:0000256" key="4">
    <source>
        <dbReference type="ARBA" id="ARBA00023014"/>
    </source>
</evidence>
<comment type="cofactor">
    <cofactor evidence="5">
        <name>[2Fe-2S] cluster</name>
        <dbReference type="ChEBI" id="CHEBI:190135"/>
    </cofactor>
</comment>
<comment type="caution">
    <text evidence="8">The sequence shown here is derived from an EMBL/GenBank/DDBJ whole genome shotgun (WGS) entry which is preliminary data.</text>
</comment>
<feature type="domain" description="Rieske" evidence="7">
    <location>
        <begin position="4"/>
        <end position="100"/>
    </location>
</feature>
<dbReference type="Proteomes" id="UP000274695">
    <property type="component" value="Unassembled WGS sequence"/>
</dbReference>
<dbReference type="Pfam" id="PF00355">
    <property type="entry name" value="Rieske"/>
    <property type="match status" value="1"/>
</dbReference>
<dbReference type="Gene3D" id="2.102.10.10">
    <property type="entry name" value="Rieske [2Fe-2S] iron-sulphur domain"/>
    <property type="match status" value="1"/>
</dbReference>
<dbReference type="InterPro" id="IPR036922">
    <property type="entry name" value="Rieske_2Fe-2S_sf"/>
</dbReference>
<keyword evidence="3" id="KW-0408">Iron</keyword>
<keyword evidence="2" id="KW-0479">Metal-binding</keyword>
<dbReference type="PANTHER" id="PTHR21496:SF0">
    <property type="entry name" value="RIESKE DOMAIN-CONTAINING PROTEIN"/>
    <property type="match status" value="1"/>
</dbReference>
<dbReference type="SUPFAM" id="SSF50022">
    <property type="entry name" value="ISP domain"/>
    <property type="match status" value="1"/>
</dbReference>
<keyword evidence="1" id="KW-0001">2Fe-2S</keyword>
<gene>
    <name evidence="8" type="ORF">D0911_18665</name>
</gene>
<evidence type="ECO:0000256" key="6">
    <source>
        <dbReference type="ARBA" id="ARBA00038001"/>
    </source>
</evidence>
<accession>A0ABX9VZW0</accession>
<evidence type="ECO:0000256" key="5">
    <source>
        <dbReference type="ARBA" id="ARBA00034078"/>
    </source>
</evidence>
<comment type="similarity">
    <text evidence="6">Belongs to the bacterial ring-hydroxylating dioxygenase ferredoxin component family.</text>
</comment>
<dbReference type="EMBL" id="RHGB01000034">
    <property type="protein sequence ID" value="RNL57701.1"/>
    <property type="molecule type" value="Genomic_DNA"/>
</dbReference>
<protein>
    <submittedName>
        <fullName evidence="8">2Fe-2S ferredoxin</fullName>
    </submittedName>
</protein>
<evidence type="ECO:0000256" key="3">
    <source>
        <dbReference type="ARBA" id="ARBA00023004"/>
    </source>
</evidence>
<proteinExistence type="inferred from homology"/>
<evidence type="ECO:0000256" key="2">
    <source>
        <dbReference type="ARBA" id="ARBA00022723"/>
    </source>
</evidence>
<dbReference type="RefSeq" id="WP_123183755.1">
    <property type="nucleotide sequence ID" value="NZ_RHGB01000034.1"/>
</dbReference>
<name>A0ABX9VZW0_9GAMM</name>
<sequence>MAFEKISTLDELWEGEMATFDTSDGTEVLLVGIEDNKVKAFQAMCPHQKILLSEGIFEDGVIICRAHLWSFDCNSGNGINPKDCHLSEYPIKIVGNDIYVDIDGVAPFMSSK</sequence>
<evidence type="ECO:0000313" key="9">
    <source>
        <dbReference type="Proteomes" id="UP000274695"/>
    </source>
</evidence>
<dbReference type="PROSITE" id="PS51296">
    <property type="entry name" value="RIESKE"/>
    <property type="match status" value="1"/>
</dbReference>
<evidence type="ECO:0000256" key="1">
    <source>
        <dbReference type="ARBA" id="ARBA00022714"/>
    </source>
</evidence>
<keyword evidence="9" id="KW-1185">Reference proteome</keyword>
<dbReference type="InterPro" id="IPR017941">
    <property type="entry name" value="Rieske_2Fe-2S"/>
</dbReference>
<dbReference type="CDD" id="cd03474">
    <property type="entry name" value="Rieske_T4moC"/>
    <property type="match status" value="1"/>
</dbReference>
<organism evidence="8 9">
    <name type="scientific">Zhongshania marina</name>
    <dbReference type="NCBI Taxonomy" id="2304603"/>
    <lineage>
        <taxon>Bacteria</taxon>
        <taxon>Pseudomonadati</taxon>
        <taxon>Pseudomonadota</taxon>
        <taxon>Gammaproteobacteria</taxon>
        <taxon>Cellvibrionales</taxon>
        <taxon>Spongiibacteraceae</taxon>
        <taxon>Zhongshania</taxon>
    </lineage>
</organism>